<sequence length="1030" mass="114929">MDDDPTQPATQQVLDPRRLGRDNSGLDDDDTADVLLILHPASPSAIRIVRATADTRPEHVLLHGSFNSFSDESVDIGEQETFVIGEHEGKPGPDSRSGADLALRMSTAKRLKFPSLGFVFGRNSSFSDIVFPQDSGKRISNQHFRIYMNVDAVLMLEDMSTNGTIVDSTLLRHKDERFPNYRMLTSGSVILIQSNNDEEMIKFIVRLPSRVSHVPQFQNNVRDFLVECANNEEKEKVLQRLGKQYGKPTMKWDGGEHYNLIGQLGKGAFATVHQLATKMEGKLLAAKELEKRRFMKNGQLDKKIDNEMKIMQSLRHKNIVEFVEYHDQGDYLYIIMEYVRYGDLQGHLNHIGNMPERLVKTMSQQILSALSYLHQLKITHRDIKPDNILIADTEPLTVKLSDFGLSKVVKHDETFLKTFCGTLLYCAPEVFPDFNNTPVKGTKRRRGAKQQFNSYSSSVDIWSFAAVIWYALCGEPPFTGVADATGKGMYDNIMSTELDTTPLETLGVSVECIDLLRWMLQTDPAKRATDWDCLSHPWVNNGTTIPADPTLQSIVEEDESEEAEQKLSQLSIRYESDSEGEDGNVLSDDEFGRLLGSTQGKRIRIDPLVPRNQICDHEHDSSAGASFESERLIARDLIDSFQFVQKPPRTGRLFGEIGPSGLNSSGVLTAHPTEALSRDVSDGGATRPELASTPDRSASQGRHDVHSQLHGSFSSPSLYGAESLVRDIDINMESPVSGAHSPNEPTTPRTPEVVQHNSLEKSSTHPSQISEATPKAKPPTLNRQITLHKTPSFYYDPYDPDTHNLEYASKVSGFDFVGAASGSSASVDQLDDTIRVSAVEESASSTEHEPAFLPSLPRELDIKPPPRRLGKLTATPDSFAPNLVVHIDQNRVTWGRNPTNTAVYENSRDVRVPKTAFVIFWYSSNQDNRENVREMSQQGKDWTTLSQLHVGIWTLATSGISVNGKHLRKTDAKGRALFGHLHSGDIIQVYHDQRTNECLKFKCDFYLGSGRVARPAIEAFKVLLGSQLPE</sequence>
<feature type="compositionally biased region" description="Polar residues" evidence="11">
    <location>
        <begin position="743"/>
        <end position="757"/>
    </location>
</feature>
<dbReference type="InterPro" id="IPR008984">
    <property type="entry name" value="SMAD_FHA_dom_sf"/>
</dbReference>
<evidence type="ECO:0000313" key="15">
    <source>
        <dbReference type="Proteomes" id="UP000481861"/>
    </source>
</evidence>
<dbReference type="SUPFAM" id="SSF49879">
    <property type="entry name" value="SMAD/FHA domain"/>
    <property type="match status" value="1"/>
</dbReference>
<feature type="region of interest" description="Disordered" evidence="11">
    <location>
        <begin position="1"/>
        <end position="26"/>
    </location>
</feature>
<evidence type="ECO:0000256" key="5">
    <source>
        <dbReference type="ARBA" id="ARBA00022777"/>
    </source>
</evidence>
<feature type="region of interest" description="Disordered" evidence="11">
    <location>
        <begin position="676"/>
        <end position="716"/>
    </location>
</feature>
<protein>
    <recommendedName>
        <fullName evidence="16">Kinase-like domain-containing protein</fullName>
    </recommendedName>
</protein>
<dbReference type="PROSITE" id="PS00108">
    <property type="entry name" value="PROTEIN_KINASE_ST"/>
    <property type="match status" value="1"/>
</dbReference>
<dbReference type="InterPro" id="IPR030616">
    <property type="entry name" value="Aur-like"/>
</dbReference>
<evidence type="ECO:0000256" key="10">
    <source>
        <dbReference type="PROSITE-ProRule" id="PRU10141"/>
    </source>
</evidence>
<evidence type="ECO:0000256" key="8">
    <source>
        <dbReference type="PIRSR" id="PIRSR630616-2"/>
    </source>
</evidence>
<evidence type="ECO:0000256" key="9">
    <source>
        <dbReference type="PIRSR" id="PIRSR630616-3"/>
    </source>
</evidence>
<evidence type="ECO:0000256" key="7">
    <source>
        <dbReference type="PIRSR" id="PIRSR630616-1"/>
    </source>
</evidence>
<evidence type="ECO:0000259" key="12">
    <source>
        <dbReference type="PROSITE" id="PS50006"/>
    </source>
</evidence>
<evidence type="ECO:0000259" key="13">
    <source>
        <dbReference type="PROSITE" id="PS50011"/>
    </source>
</evidence>
<keyword evidence="3" id="KW-0808">Transferase</keyword>
<proteinExistence type="inferred from homology"/>
<evidence type="ECO:0000313" key="14">
    <source>
        <dbReference type="EMBL" id="KAF2874807.1"/>
    </source>
</evidence>
<gene>
    <name evidence="14" type="ORF">BDV95DRAFT_603601</name>
</gene>
<dbReference type="GO" id="GO:0004674">
    <property type="term" value="F:protein serine/threonine kinase activity"/>
    <property type="evidence" value="ECO:0007669"/>
    <property type="project" value="UniProtKB-KW"/>
</dbReference>
<dbReference type="SMART" id="SM00240">
    <property type="entry name" value="FHA"/>
    <property type="match status" value="1"/>
</dbReference>
<dbReference type="EMBL" id="JAADJZ010000005">
    <property type="protein sequence ID" value="KAF2874807.1"/>
    <property type="molecule type" value="Genomic_DNA"/>
</dbReference>
<keyword evidence="15" id="KW-1185">Reference proteome</keyword>
<keyword evidence="5" id="KW-0418">Kinase</keyword>
<dbReference type="PROSITE" id="PS50006">
    <property type="entry name" value="FHA_DOMAIN"/>
    <property type="match status" value="1"/>
</dbReference>
<dbReference type="InterPro" id="IPR011009">
    <property type="entry name" value="Kinase-like_dom_sf"/>
</dbReference>
<keyword evidence="2" id="KW-0723">Serine/threonine-protein kinase</keyword>
<evidence type="ECO:0000256" key="1">
    <source>
        <dbReference type="ARBA" id="ARBA00005575"/>
    </source>
</evidence>
<dbReference type="Gene3D" id="2.60.200.20">
    <property type="match status" value="2"/>
</dbReference>
<feature type="domain" description="FHA" evidence="12">
    <location>
        <begin position="118"/>
        <end position="171"/>
    </location>
</feature>
<dbReference type="InterPro" id="IPR000719">
    <property type="entry name" value="Prot_kinase_dom"/>
</dbReference>
<comment type="caution">
    <text evidence="14">The sequence shown here is derived from an EMBL/GenBank/DDBJ whole genome shotgun (WGS) entry which is preliminary data.</text>
</comment>
<dbReference type="Pfam" id="PF00069">
    <property type="entry name" value="Pkinase"/>
    <property type="match status" value="1"/>
</dbReference>
<feature type="binding site" evidence="8 10">
    <location>
        <position position="287"/>
    </location>
    <ligand>
        <name>ATP</name>
        <dbReference type="ChEBI" id="CHEBI:30616"/>
    </ligand>
</feature>
<dbReference type="OrthoDB" id="504170at2759"/>
<feature type="binding site" evidence="8">
    <location>
        <position position="402"/>
    </location>
    <ligand>
        <name>ATP</name>
        <dbReference type="ChEBI" id="CHEBI:30616"/>
    </ligand>
</feature>
<dbReference type="GO" id="GO:0005524">
    <property type="term" value="F:ATP binding"/>
    <property type="evidence" value="ECO:0007669"/>
    <property type="project" value="UniProtKB-UniRule"/>
</dbReference>
<organism evidence="14 15">
    <name type="scientific">Massariosphaeria phaeospora</name>
    <dbReference type="NCBI Taxonomy" id="100035"/>
    <lineage>
        <taxon>Eukaryota</taxon>
        <taxon>Fungi</taxon>
        <taxon>Dikarya</taxon>
        <taxon>Ascomycota</taxon>
        <taxon>Pezizomycotina</taxon>
        <taxon>Dothideomycetes</taxon>
        <taxon>Pleosporomycetidae</taxon>
        <taxon>Pleosporales</taxon>
        <taxon>Pleosporales incertae sedis</taxon>
        <taxon>Massariosphaeria</taxon>
    </lineage>
</organism>
<dbReference type="InterPro" id="IPR008271">
    <property type="entry name" value="Ser/Thr_kinase_AS"/>
</dbReference>
<reference evidence="14 15" key="1">
    <citation type="submission" date="2020-01" db="EMBL/GenBank/DDBJ databases">
        <authorList>
            <consortium name="DOE Joint Genome Institute"/>
            <person name="Haridas S."/>
            <person name="Albert R."/>
            <person name="Binder M."/>
            <person name="Bloem J."/>
            <person name="Labutti K."/>
            <person name="Salamov A."/>
            <person name="Andreopoulos B."/>
            <person name="Baker S.E."/>
            <person name="Barry K."/>
            <person name="Bills G."/>
            <person name="Bluhm B.H."/>
            <person name="Cannon C."/>
            <person name="Castanera R."/>
            <person name="Culley D.E."/>
            <person name="Daum C."/>
            <person name="Ezra D."/>
            <person name="Gonzalez J.B."/>
            <person name="Henrissat B."/>
            <person name="Kuo A."/>
            <person name="Liang C."/>
            <person name="Lipzen A."/>
            <person name="Lutzoni F."/>
            <person name="Magnuson J."/>
            <person name="Mondo S."/>
            <person name="Nolan M."/>
            <person name="Ohm R."/>
            <person name="Pangilinan J."/>
            <person name="Park H.-J.H."/>
            <person name="Ramirez L."/>
            <person name="Alfaro M."/>
            <person name="Sun H."/>
            <person name="Tritt A."/>
            <person name="Yoshinaga Y."/>
            <person name="Zwiers L.-H.L."/>
            <person name="Turgeon B.G."/>
            <person name="Goodwin S.B."/>
            <person name="Spatafora J.W."/>
            <person name="Crous P.W."/>
            <person name="Grigoriev I.V."/>
        </authorList>
    </citation>
    <scope>NUCLEOTIDE SEQUENCE [LARGE SCALE GENOMIC DNA]</scope>
    <source>
        <strain evidence="14 15">CBS 611.86</strain>
    </source>
</reference>
<dbReference type="Pfam" id="PF00498">
    <property type="entry name" value="FHA"/>
    <property type="match status" value="1"/>
</dbReference>
<dbReference type="SUPFAM" id="SSF56112">
    <property type="entry name" value="Protein kinase-like (PK-like)"/>
    <property type="match status" value="1"/>
</dbReference>
<keyword evidence="6 8" id="KW-0067">ATP-binding</keyword>
<evidence type="ECO:0000256" key="3">
    <source>
        <dbReference type="ARBA" id="ARBA00022679"/>
    </source>
</evidence>
<evidence type="ECO:0000256" key="6">
    <source>
        <dbReference type="ARBA" id="ARBA00022840"/>
    </source>
</evidence>
<evidence type="ECO:0000256" key="2">
    <source>
        <dbReference type="ARBA" id="ARBA00022527"/>
    </source>
</evidence>
<dbReference type="SMART" id="SM00220">
    <property type="entry name" value="S_TKc"/>
    <property type="match status" value="1"/>
</dbReference>
<dbReference type="Gene3D" id="1.10.510.10">
    <property type="entry name" value="Transferase(Phosphotransferase) domain 1"/>
    <property type="match status" value="1"/>
</dbReference>
<dbReference type="Proteomes" id="UP000481861">
    <property type="component" value="Unassembled WGS sequence"/>
</dbReference>
<dbReference type="InterPro" id="IPR000253">
    <property type="entry name" value="FHA_dom"/>
</dbReference>
<feature type="cross-link" description="Glycyl lysine isopeptide (Lys-Gly) (interchain with G-Cter in SUMO2)" evidence="9">
    <location>
        <position position="384"/>
    </location>
</feature>
<accession>A0A7C8IK48</accession>
<feature type="domain" description="Protein kinase" evidence="13">
    <location>
        <begin position="258"/>
        <end position="539"/>
    </location>
</feature>
<evidence type="ECO:0000256" key="11">
    <source>
        <dbReference type="SAM" id="MobiDB-lite"/>
    </source>
</evidence>
<evidence type="ECO:0000256" key="4">
    <source>
        <dbReference type="ARBA" id="ARBA00022741"/>
    </source>
</evidence>
<dbReference type="InterPro" id="IPR017441">
    <property type="entry name" value="Protein_kinase_ATP_BS"/>
</dbReference>
<keyword evidence="4 8" id="KW-0547">Nucleotide-binding</keyword>
<feature type="active site" description="Proton acceptor" evidence="7">
    <location>
        <position position="382"/>
    </location>
</feature>
<dbReference type="PROSITE" id="PS00107">
    <property type="entry name" value="PROTEIN_KINASE_ATP"/>
    <property type="match status" value="1"/>
</dbReference>
<name>A0A7C8IK48_9PLEO</name>
<dbReference type="PROSITE" id="PS50011">
    <property type="entry name" value="PROTEIN_KINASE_DOM"/>
    <property type="match status" value="1"/>
</dbReference>
<dbReference type="PANTHER" id="PTHR24350">
    <property type="entry name" value="SERINE/THREONINE-PROTEIN KINASE IAL-RELATED"/>
    <property type="match status" value="1"/>
</dbReference>
<evidence type="ECO:0008006" key="16">
    <source>
        <dbReference type="Google" id="ProtNLM"/>
    </source>
</evidence>
<comment type="similarity">
    <text evidence="1">Belongs to the protein kinase superfamily. CAMK Ser/Thr protein kinase family. CHEK2 subfamily.</text>
</comment>
<dbReference type="AlphaFoldDB" id="A0A7C8IK48"/>
<dbReference type="FunFam" id="3.30.200.20:FF:000470">
    <property type="entry name" value="Serine/threonine-protein kinase RAD53"/>
    <property type="match status" value="1"/>
</dbReference>
<feature type="region of interest" description="Disordered" evidence="11">
    <location>
        <begin position="733"/>
        <end position="779"/>
    </location>
</feature>